<dbReference type="PANTHER" id="PTHR30348">
    <property type="entry name" value="UNCHARACTERIZED PROTEIN YECE"/>
    <property type="match status" value="1"/>
</dbReference>
<dbReference type="AlphaFoldDB" id="A0A0R2BKV8"/>
<accession>A0A0R2BKV8</accession>
<comment type="caution">
    <text evidence="1">The sequence shown here is derived from an EMBL/GenBank/DDBJ whole genome shotgun (WGS) entry which is preliminary data.</text>
</comment>
<keyword evidence="2" id="KW-1185">Reference proteome</keyword>
<protein>
    <recommendedName>
        <fullName evidence="3">DUF72 domain-containing protein</fullName>
    </recommendedName>
</protein>
<evidence type="ECO:0008006" key="3">
    <source>
        <dbReference type="Google" id="ProtNLM"/>
    </source>
</evidence>
<dbReference type="SUPFAM" id="SSF117396">
    <property type="entry name" value="TM1631-like"/>
    <property type="match status" value="1"/>
</dbReference>
<sequence>MDLIGLTTWSGHPHLFPELQKPTLPMYASVFPVVELDTFFYGLKAPSVTEKWVSEVPVDFHFIVKVPRELTWHTELAAGQTYEQLFANFLTTIEPLIRTQKLAGVLLQFPPSFTLTSATLNYLRFAREHLPKLPIFLELRHRSWYQPDYQQKLVAWLTKLQITIANIDEPDIGEESVPLVPLVTTPQLSFWRFHGRNAVNWAKKGKGTKQGRTLYRYSDAELVELAAQVRPISQQVAKNYLIFNNNSNFDAADNALRFSQLLGLNYQRPGGEQIDLF</sequence>
<reference evidence="1 2" key="1">
    <citation type="journal article" date="2015" name="Genome Announc.">
        <title>Expanding the biotechnology potential of lactobacilli through comparative genomics of 213 strains and associated genera.</title>
        <authorList>
            <person name="Sun Z."/>
            <person name="Harris H.M."/>
            <person name="McCann A."/>
            <person name="Guo C."/>
            <person name="Argimon S."/>
            <person name="Zhang W."/>
            <person name="Yang X."/>
            <person name="Jeffery I.B."/>
            <person name="Cooney J.C."/>
            <person name="Kagawa T.F."/>
            <person name="Liu W."/>
            <person name="Song Y."/>
            <person name="Salvetti E."/>
            <person name="Wrobel A."/>
            <person name="Rasinkangas P."/>
            <person name="Parkhill J."/>
            <person name="Rea M.C."/>
            <person name="O'Sullivan O."/>
            <person name="Ritari J."/>
            <person name="Douillard F.P."/>
            <person name="Paul Ross R."/>
            <person name="Yang R."/>
            <person name="Briner A.E."/>
            <person name="Felis G.E."/>
            <person name="de Vos W.M."/>
            <person name="Barrangou R."/>
            <person name="Klaenhammer T.R."/>
            <person name="Caufield P.W."/>
            <person name="Cui Y."/>
            <person name="Zhang H."/>
            <person name="O'Toole P.W."/>
        </authorList>
    </citation>
    <scope>NUCLEOTIDE SEQUENCE [LARGE SCALE GENOMIC DNA]</scope>
    <source>
        <strain evidence="1 2">DSM 20335</strain>
    </source>
</reference>
<dbReference type="Pfam" id="PF01904">
    <property type="entry name" value="DUF72"/>
    <property type="match status" value="1"/>
</dbReference>
<dbReference type="InterPro" id="IPR002763">
    <property type="entry name" value="DUF72"/>
</dbReference>
<evidence type="ECO:0000313" key="1">
    <source>
        <dbReference type="EMBL" id="KRM79792.1"/>
    </source>
</evidence>
<gene>
    <name evidence="1" type="ORF">FC84_GL000488</name>
</gene>
<dbReference type="PANTHER" id="PTHR30348:SF13">
    <property type="entry name" value="UPF0759 PROTEIN YUNF"/>
    <property type="match status" value="1"/>
</dbReference>
<dbReference type="Proteomes" id="UP000051813">
    <property type="component" value="Unassembled WGS sequence"/>
</dbReference>
<name>A0A0R2BKV8_9LACO</name>
<dbReference type="EMBL" id="AYYK01000001">
    <property type="protein sequence ID" value="KRM79792.1"/>
    <property type="molecule type" value="Genomic_DNA"/>
</dbReference>
<dbReference type="PATRIC" id="fig|1423738.3.peg.498"/>
<evidence type="ECO:0000313" key="2">
    <source>
        <dbReference type="Proteomes" id="UP000051813"/>
    </source>
</evidence>
<organism evidence="1 2">
    <name type="scientific">Lapidilactobacillus dextrinicus DSM 20335</name>
    <dbReference type="NCBI Taxonomy" id="1423738"/>
    <lineage>
        <taxon>Bacteria</taxon>
        <taxon>Bacillati</taxon>
        <taxon>Bacillota</taxon>
        <taxon>Bacilli</taxon>
        <taxon>Lactobacillales</taxon>
        <taxon>Lactobacillaceae</taxon>
        <taxon>Lapidilactobacillus</taxon>
    </lineage>
</organism>
<dbReference type="InterPro" id="IPR036520">
    <property type="entry name" value="UPF0759_sf"/>
</dbReference>
<dbReference type="Gene3D" id="3.20.20.410">
    <property type="entry name" value="Protein of unknown function UPF0759"/>
    <property type="match status" value="1"/>
</dbReference>
<dbReference type="STRING" id="1423738.FC84_GL000488"/>
<dbReference type="RefSeq" id="WP_057753551.1">
    <property type="nucleotide sequence ID" value="NZ_AYYK01000001.1"/>
</dbReference>
<dbReference type="OrthoDB" id="9780310at2"/>
<proteinExistence type="predicted"/>